<dbReference type="HOGENOM" id="CLU_055068_4_1_10"/>
<sequence length="271" mass="30953">MLNRIPVITKNILIINVLFFLAKYIFASKGLDLDMVFGAFYPESPNFRFWQVLSHMFMHADFTHILFNMFGLWMFGSVVEQTIGAKKYLAMYLLAGFCGFALFNLSTYFQLTEVKDSLSMIDLDLIKRSAYEAGQGIMHSNGTSEEIVHIKNQELNTLESKLNNIQLTKSIADNIVHLFSAYTTAMVGASGAIYGLLVAFAVLYPEAKLMMIFLPIPIKAKYFIPILIVLEFYMGIANYSWNPVAHFAHLGGALVGYLYIRNWKKNQFRRW</sequence>
<dbReference type="Pfam" id="PF01694">
    <property type="entry name" value="Rhomboid"/>
    <property type="match status" value="2"/>
</dbReference>
<evidence type="ECO:0000313" key="9">
    <source>
        <dbReference type="EMBL" id="ADX68132.1"/>
    </source>
</evidence>
<reference evidence="10" key="2">
    <citation type="journal article" date="2011" name="Stand. Genomic Sci.">
        <title>Complete genome sequence of Weeksella virosa type strain (9751T).</title>
        <authorList>
            <person name="Lang E."/>
            <person name="Teshima H."/>
            <person name="Lucas S."/>
            <person name="Lapidus A."/>
            <person name="Hammon N."/>
            <person name="Deshpande S."/>
            <person name="Nolan M."/>
            <person name="Cheng J."/>
            <person name="Pitluck S."/>
            <person name="Liolios K."/>
            <person name="Pagani I."/>
            <person name="Mikhailova N."/>
            <person name="Ivanova N."/>
            <person name="Mavromatis K."/>
            <person name="Pati A."/>
            <person name="Tapia R."/>
            <person name="Han C."/>
            <person name="Goodwin L."/>
            <person name="Chen A."/>
            <person name="Palaniappan K."/>
            <person name="Land M."/>
            <person name="Hauser L."/>
            <person name="Chang Y."/>
            <person name="Jeffries C."/>
            <person name="Brambilla E."/>
            <person name="Kopitz M."/>
            <person name="Rohde M."/>
            <person name="Goker M."/>
            <person name="Tindall B."/>
            <person name="Detter J."/>
            <person name="Woyke T."/>
            <person name="Bristow J."/>
            <person name="Eisen J."/>
            <person name="Markowitz V."/>
            <person name="Hugenholtz P."/>
            <person name="Klenk H."/>
            <person name="Kyrpides N."/>
        </authorList>
    </citation>
    <scope>NUCLEOTIDE SEQUENCE [LARGE SCALE GENOMIC DNA]</scope>
    <source>
        <strain evidence="10">ATCC 43766 / DSM 16922 / JCM 21250 / NBRC 16016 / NCTC 11634 / CL345/78</strain>
    </source>
</reference>
<dbReference type="GO" id="GO:0004252">
    <property type="term" value="F:serine-type endopeptidase activity"/>
    <property type="evidence" value="ECO:0007669"/>
    <property type="project" value="InterPro"/>
</dbReference>
<evidence type="ECO:0000259" key="8">
    <source>
        <dbReference type="Pfam" id="PF01694"/>
    </source>
</evidence>
<comment type="similarity">
    <text evidence="2">Belongs to the peptidase S54 family.</text>
</comment>
<dbReference type="PANTHER" id="PTHR43731:SF14">
    <property type="entry name" value="PRESENILIN-ASSOCIATED RHOMBOID-LIKE PROTEIN, MITOCHONDRIAL"/>
    <property type="match status" value="1"/>
</dbReference>
<evidence type="ECO:0000256" key="2">
    <source>
        <dbReference type="ARBA" id="ARBA00009045"/>
    </source>
</evidence>
<dbReference type="Proteomes" id="UP000008641">
    <property type="component" value="Chromosome"/>
</dbReference>
<keyword evidence="5 7" id="KW-1133">Transmembrane helix</keyword>
<feature type="domain" description="Peptidase S54 rhomboid" evidence="8">
    <location>
        <begin position="48"/>
        <end position="105"/>
    </location>
</feature>
<protein>
    <submittedName>
        <fullName evidence="9">Peptidase S54, rhomboid domain protein</fullName>
    </submittedName>
</protein>
<dbReference type="OrthoDB" id="9807874at2"/>
<gene>
    <name evidence="9" type="ordered locus">Weevi_1431</name>
</gene>
<dbReference type="MEROPS" id="S54.025"/>
<keyword evidence="10" id="KW-1185">Reference proteome</keyword>
<feature type="transmembrane region" description="Helical" evidence="7">
    <location>
        <begin position="243"/>
        <end position="260"/>
    </location>
</feature>
<evidence type="ECO:0000256" key="1">
    <source>
        <dbReference type="ARBA" id="ARBA00004141"/>
    </source>
</evidence>
<dbReference type="AlphaFoldDB" id="F0NYD5"/>
<feature type="transmembrane region" description="Helical" evidence="7">
    <location>
        <begin position="179"/>
        <end position="204"/>
    </location>
</feature>
<dbReference type="RefSeq" id="WP_013598521.1">
    <property type="nucleotide sequence ID" value="NC_015144.1"/>
</dbReference>
<feature type="transmembrane region" description="Helical" evidence="7">
    <location>
        <begin position="7"/>
        <end position="26"/>
    </location>
</feature>
<keyword evidence="6 7" id="KW-0472">Membrane</keyword>
<dbReference type="InterPro" id="IPR035952">
    <property type="entry name" value="Rhomboid-like_sf"/>
</dbReference>
<dbReference type="eggNOG" id="COG0705">
    <property type="taxonomic scope" value="Bacteria"/>
</dbReference>
<evidence type="ECO:0000256" key="3">
    <source>
        <dbReference type="ARBA" id="ARBA00022692"/>
    </source>
</evidence>
<evidence type="ECO:0000256" key="6">
    <source>
        <dbReference type="ARBA" id="ARBA00023136"/>
    </source>
</evidence>
<dbReference type="InterPro" id="IPR050925">
    <property type="entry name" value="Rhomboid_protease_S54"/>
</dbReference>
<feature type="transmembrane region" description="Helical" evidence="7">
    <location>
        <begin position="216"/>
        <end position="237"/>
    </location>
</feature>
<evidence type="ECO:0000313" key="10">
    <source>
        <dbReference type="Proteomes" id="UP000008641"/>
    </source>
</evidence>
<comment type="subcellular location">
    <subcellularLocation>
        <location evidence="1">Membrane</location>
        <topology evidence="1">Multi-pass membrane protein</topology>
    </subcellularLocation>
</comment>
<accession>F0NYD5</accession>
<dbReference type="EMBL" id="CP002455">
    <property type="protein sequence ID" value="ADX68132.1"/>
    <property type="molecule type" value="Genomic_DNA"/>
</dbReference>
<evidence type="ECO:0000256" key="4">
    <source>
        <dbReference type="ARBA" id="ARBA00022801"/>
    </source>
</evidence>
<keyword evidence="4" id="KW-0378">Hydrolase</keyword>
<evidence type="ECO:0000256" key="5">
    <source>
        <dbReference type="ARBA" id="ARBA00022989"/>
    </source>
</evidence>
<feature type="domain" description="Peptidase S54 rhomboid" evidence="8">
    <location>
        <begin position="175"/>
        <end position="260"/>
    </location>
</feature>
<keyword evidence="3 7" id="KW-0812">Transmembrane</keyword>
<feature type="transmembrane region" description="Helical" evidence="7">
    <location>
        <begin position="56"/>
        <end position="76"/>
    </location>
</feature>
<dbReference type="GO" id="GO:0016020">
    <property type="term" value="C:membrane"/>
    <property type="evidence" value="ECO:0007669"/>
    <property type="project" value="UniProtKB-SubCell"/>
</dbReference>
<dbReference type="STRING" id="865938.Weevi_1431"/>
<reference evidence="9 10" key="1">
    <citation type="journal article" date="2011" name="Stand. Genomic Sci.">
        <title>Complete genome sequence of Weeksella virosa type strain (9751).</title>
        <authorList>
            <person name="Lang E."/>
            <person name="Teshima H."/>
            <person name="Lucas S."/>
            <person name="Lapidus A."/>
            <person name="Hammon N."/>
            <person name="Deshpande S."/>
            <person name="Nolan M."/>
            <person name="Cheng J.F."/>
            <person name="Pitluck S."/>
            <person name="Liolios K."/>
            <person name="Pagani I."/>
            <person name="Mikhailova N."/>
            <person name="Ivanova N."/>
            <person name="Mavromatis K."/>
            <person name="Pati A."/>
            <person name="Tapia R."/>
            <person name="Han C."/>
            <person name="Goodwin L."/>
            <person name="Chen A."/>
            <person name="Palaniappan K."/>
            <person name="Land M."/>
            <person name="Hauser L."/>
            <person name="Chang Y.J."/>
            <person name="Jeffries C.D."/>
            <person name="Brambilla E.M."/>
            <person name="Kopitz M."/>
            <person name="Rohde M."/>
            <person name="Goker M."/>
            <person name="Tindall B.J."/>
            <person name="Detter J.C."/>
            <person name="Woyke T."/>
            <person name="Bristow J."/>
            <person name="Eisen J.A."/>
            <person name="Markowitz V."/>
            <person name="Hugenholtz P."/>
            <person name="Klenk H.P."/>
            <person name="Kyrpides N.C."/>
        </authorList>
    </citation>
    <scope>NUCLEOTIDE SEQUENCE [LARGE SCALE GENOMIC DNA]</scope>
    <source>
        <strain evidence="10">ATCC 43766 / DSM 16922 / JCM 21250 / NBRC 16016 / NCTC 11634 / CL345/78</strain>
    </source>
</reference>
<dbReference type="PANTHER" id="PTHR43731">
    <property type="entry name" value="RHOMBOID PROTEASE"/>
    <property type="match status" value="1"/>
</dbReference>
<name>F0NYD5_WEEVC</name>
<feature type="transmembrane region" description="Helical" evidence="7">
    <location>
        <begin position="88"/>
        <end position="109"/>
    </location>
</feature>
<dbReference type="KEGG" id="wvi:Weevi_1431"/>
<dbReference type="SUPFAM" id="SSF144091">
    <property type="entry name" value="Rhomboid-like"/>
    <property type="match status" value="1"/>
</dbReference>
<evidence type="ECO:0000256" key="7">
    <source>
        <dbReference type="SAM" id="Phobius"/>
    </source>
</evidence>
<proteinExistence type="inferred from homology"/>
<dbReference type="InterPro" id="IPR022764">
    <property type="entry name" value="Peptidase_S54_rhomboid_dom"/>
</dbReference>
<dbReference type="Gene3D" id="1.20.1540.10">
    <property type="entry name" value="Rhomboid-like"/>
    <property type="match status" value="1"/>
</dbReference>
<organism evidence="9 10">
    <name type="scientific">Weeksella virosa (strain ATCC 43766 / DSM 16922 / JCM 21250 / CCUG 30538 / CDC 9751 / IAM 14551 / NBRC 16016 / NCTC 11634 / CL345/78)</name>
    <dbReference type="NCBI Taxonomy" id="865938"/>
    <lineage>
        <taxon>Bacteria</taxon>
        <taxon>Pseudomonadati</taxon>
        <taxon>Bacteroidota</taxon>
        <taxon>Flavobacteriia</taxon>
        <taxon>Flavobacteriales</taxon>
        <taxon>Weeksellaceae</taxon>
        <taxon>Weeksella</taxon>
    </lineage>
</organism>